<evidence type="ECO:0000313" key="4">
    <source>
        <dbReference type="Proteomes" id="UP000228593"/>
    </source>
</evidence>
<comment type="caution">
    <text evidence="3">The sequence shown here is derived from an EMBL/GenBank/DDBJ whole genome shotgun (WGS) entry which is preliminary data.</text>
</comment>
<dbReference type="InterPro" id="IPR043504">
    <property type="entry name" value="Peptidase_S1_PA_chymotrypsin"/>
</dbReference>
<reference evidence="3 4" key="1">
    <citation type="submission" date="2017-10" db="EMBL/GenBank/DDBJ databases">
        <title>Massilia psychrophilum sp. nov., a novel purple-pigmented bacterium isolated from Tianshan glacier, Xinjiang Municipality, China.</title>
        <authorList>
            <person name="Wang H."/>
        </authorList>
    </citation>
    <scope>NUCLEOTIDE SEQUENCE [LARGE SCALE GENOMIC DNA]</scope>
    <source>
        <strain evidence="3 4">JCM 30813</strain>
    </source>
</reference>
<evidence type="ECO:0000313" key="3">
    <source>
        <dbReference type="EMBL" id="PIL38172.1"/>
    </source>
</evidence>
<proteinExistence type="predicted"/>
<accession>A0A2G8SWQ9</accession>
<dbReference type="Gene3D" id="2.40.10.10">
    <property type="entry name" value="Trypsin-like serine proteases"/>
    <property type="match status" value="1"/>
</dbReference>
<feature type="compositionally biased region" description="Low complexity" evidence="2">
    <location>
        <begin position="1"/>
        <end position="28"/>
    </location>
</feature>
<dbReference type="EMBL" id="PDOB01000045">
    <property type="protein sequence ID" value="PIL38172.1"/>
    <property type="molecule type" value="Genomic_DNA"/>
</dbReference>
<keyword evidence="1" id="KW-0732">Signal</keyword>
<organism evidence="3 4">
    <name type="scientific">Massilia psychrophila</name>
    <dbReference type="NCBI Taxonomy" id="1603353"/>
    <lineage>
        <taxon>Bacteria</taxon>
        <taxon>Pseudomonadati</taxon>
        <taxon>Pseudomonadota</taxon>
        <taxon>Betaproteobacteria</taxon>
        <taxon>Burkholderiales</taxon>
        <taxon>Oxalobacteraceae</taxon>
        <taxon>Telluria group</taxon>
        <taxon>Massilia</taxon>
    </lineage>
</organism>
<dbReference type="PANTHER" id="PTHR15462">
    <property type="entry name" value="SERINE PROTEASE"/>
    <property type="match status" value="1"/>
</dbReference>
<name>A0A2G8SWQ9_9BURK</name>
<dbReference type="SUPFAM" id="SSF50494">
    <property type="entry name" value="Trypsin-like serine proteases"/>
    <property type="match status" value="1"/>
</dbReference>
<dbReference type="InterPro" id="IPR050966">
    <property type="entry name" value="Glutamyl_endopeptidase"/>
</dbReference>
<gene>
    <name evidence="3" type="ORF">CR103_19510</name>
</gene>
<feature type="region of interest" description="Disordered" evidence="2">
    <location>
        <begin position="1"/>
        <end position="63"/>
    </location>
</feature>
<evidence type="ECO:0000256" key="2">
    <source>
        <dbReference type="SAM" id="MobiDB-lite"/>
    </source>
</evidence>
<evidence type="ECO:0000256" key="1">
    <source>
        <dbReference type="ARBA" id="ARBA00022729"/>
    </source>
</evidence>
<evidence type="ECO:0008006" key="5">
    <source>
        <dbReference type="Google" id="ProtNLM"/>
    </source>
</evidence>
<dbReference type="Proteomes" id="UP000228593">
    <property type="component" value="Unassembled WGS sequence"/>
</dbReference>
<dbReference type="PANTHER" id="PTHR15462:SF19">
    <property type="entry name" value="PEPTIDASE S1 DOMAIN-CONTAINING PROTEIN"/>
    <property type="match status" value="1"/>
</dbReference>
<dbReference type="AlphaFoldDB" id="A0A2G8SWQ9"/>
<dbReference type="InterPro" id="IPR009003">
    <property type="entry name" value="Peptidase_S1_PA"/>
</dbReference>
<keyword evidence="4" id="KW-1185">Reference proteome</keyword>
<sequence>MHAAAPLAPLPSAGSSPSTAPTTPLSAPDTRRELQPPAAPVAAGRPAATDGQPPTEPPGYAGQQLFWPAAAPPAASAFAFPSAVNPSAVGSFGAYYTSTRVFPMFDGAAAAYSADRAYPYRTVGVLFFSVNGLPYLCSASVIQRRVVATAGHCVHSGTAAGFYDNWVFVPSYRDGNAPFKA</sequence>
<protein>
    <recommendedName>
        <fullName evidence="5">Peptidase S1 domain-containing protein</fullName>
    </recommendedName>
</protein>